<evidence type="ECO:0000256" key="1">
    <source>
        <dbReference type="ARBA" id="ARBA00022603"/>
    </source>
</evidence>
<dbReference type="GO" id="GO:0005829">
    <property type="term" value="C:cytosol"/>
    <property type="evidence" value="ECO:0007669"/>
    <property type="project" value="TreeGrafter"/>
</dbReference>
<protein>
    <submittedName>
        <fullName evidence="4">RNA 2'-O ribose methyltransferase substrate binding family protein</fullName>
    </submittedName>
</protein>
<dbReference type="GO" id="GO:0006396">
    <property type="term" value="P:RNA processing"/>
    <property type="evidence" value="ECO:0007669"/>
    <property type="project" value="InterPro"/>
</dbReference>
<dbReference type="GO" id="GO:0003723">
    <property type="term" value="F:RNA binding"/>
    <property type="evidence" value="ECO:0007669"/>
    <property type="project" value="InterPro"/>
</dbReference>
<dbReference type="Pfam" id="PF08032">
    <property type="entry name" value="SpoU_sub_bind"/>
    <property type="match status" value="1"/>
</dbReference>
<dbReference type="PATRIC" id="fig|1359152.3.peg.1635"/>
<dbReference type="NCBIfam" id="TIGR00186">
    <property type="entry name" value="rRNA_methyl_3"/>
    <property type="match status" value="1"/>
</dbReference>
<dbReference type="SUPFAM" id="SSF75217">
    <property type="entry name" value="alpha/beta knot"/>
    <property type="match status" value="1"/>
</dbReference>
<evidence type="ECO:0000313" key="4">
    <source>
        <dbReference type="EMBL" id="KJV65015.1"/>
    </source>
</evidence>
<gene>
    <name evidence="4" type="ORF">APHMUC_1561</name>
</gene>
<keyword evidence="2 4" id="KW-0808">Transferase</keyword>
<dbReference type="Pfam" id="PF00588">
    <property type="entry name" value="SpoU_methylase"/>
    <property type="match status" value="1"/>
</dbReference>
<evidence type="ECO:0000256" key="2">
    <source>
        <dbReference type="ARBA" id="ARBA00022679"/>
    </source>
</evidence>
<dbReference type="InterPro" id="IPR029026">
    <property type="entry name" value="tRNA_m1G_MTases_N"/>
</dbReference>
<dbReference type="AlphaFoldDB" id="A0A0F3NAC6"/>
<dbReference type="PANTHER" id="PTHR46429">
    <property type="entry name" value="23S RRNA (GUANOSINE-2'-O-)-METHYLTRANSFERASE RLMB"/>
    <property type="match status" value="1"/>
</dbReference>
<dbReference type="InterPro" id="IPR013123">
    <property type="entry name" value="SpoU_subst-bd"/>
</dbReference>
<reference evidence="4 5" key="1">
    <citation type="submission" date="2015-02" db="EMBL/GenBank/DDBJ databases">
        <title>Genome Sequencing of Rickettsiales.</title>
        <authorList>
            <person name="Daugherty S.C."/>
            <person name="Su Q."/>
            <person name="Abolude K."/>
            <person name="Beier-Sexton M."/>
            <person name="Carlyon J.A."/>
            <person name="Carter R."/>
            <person name="Day N.P."/>
            <person name="Dumler S.J."/>
            <person name="Dyachenko V."/>
            <person name="Godinez A."/>
            <person name="Kurtti T.J."/>
            <person name="Lichay M."/>
            <person name="Mullins K.E."/>
            <person name="Ott S."/>
            <person name="Pappas-Brown V."/>
            <person name="Paris D.H."/>
            <person name="Patel P."/>
            <person name="Richards A.L."/>
            <person name="Sadzewicz L."/>
            <person name="Sears K."/>
            <person name="Seidman D."/>
            <person name="Sengamalay N."/>
            <person name="Stenos J."/>
            <person name="Tallon L.J."/>
            <person name="Vincent G."/>
            <person name="Fraser C.M."/>
            <person name="Munderloh U."/>
            <person name="Dunning-Hotopp J.C."/>
        </authorList>
    </citation>
    <scope>NUCLEOTIDE SEQUENCE [LARGE SCALE GENOMIC DNA]</scope>
    <source>
        <strain evidence="4 5">ApMUC09</strain>
    </source>
</reference>
<dbReference type="PANTHER" id="PTHR46429:SF1">
    <property type="entry name" value="23S RRNA (GUANOSINE-2'-O-)-METHYLTRANSFERASE RLMB"/>
    <property type="match status" value="1"/>
</dbReference>
<comment type="caution">
    <text evidence="4">The sequence shown here is derived from an EMBL/GenBank/DDBJ whole genome shotgun (WGS) entry which is preliminary data.</text>
</comment>
<dbReference type="InterPro" id="IPR004441">
    <property type="entry name" value="rRNA_MeTrfase_TrmH"/>
</dbReference>
<dbReference type="Proteomes" id="UP000033441">
    <property type="component" value="Unassembled WGS sequence"/>
</dbReference>
<proteinExistence type="predicted"/>
<dbReference type="InterPro" id="IPR001537">
    <property type="entry name" value="SpoU_MeTrfase"/>
</dbReference>
<accession>A0A0F3NAC6</accession>
<organism evidence="4 5">
    <name type="scientific">Anaplasma phagocytophilum str. ApMUC09</name>
    <dbReference type="NCBI Taxonomy" id="1359152"/>
    <lineage>
        <taxon>Bacteria</taxon>
        <taxon>Pseudomonadati</taxon>
        <taxon>Pseudomonadota</taxon>
        <taxon>Alphaproteobacteria</taxon>
        <taxon>Rickettsiales</taxon>
        <taxon>Anaplasmataceae</taxon>
        <taxon>Anaplasma</taxon>
        <taxon>phagocytophilum group</taxon>
    </lineage>
</organism>
<dbReference type="GO" id="GO:0032259">
    <property type="term" value="P:methylation"/>
    <property type="evidence" value="ECO:0007669"/>
    <property type="project" value="UniProtKB-KW"/>
</dbReference>
<dbReference type="EMBL" id="LANV01000001">
    <property type="protein sequence ID" value="KJV65015.1"/>
    <property type="molecule type" value="Genomic_DNA"/>
</dbReference>
<dbReference type="InterPro" id="IPR029064">
    <property type="entry name" value="Ribosomal_eL30-like_sf"/>
</dbReference>
<dbReference type="GO" id="GO:0008173">
    <property type="term" value="F:RNA methyltransferase activity"/>
    <property type="evidence" value="ECO:0007669"/>
    <property type="project" value="InterPro"/>
</dbReference>
<dbReference type="Gene3D" id="3.40.1280.10">
    <property type="match status" value="1"/>
</dbReference>
<dbReference type="SUPFAM" id="SSF55315">
    <property type="entry name" value="L30e-like"/>
    <property type="match status" value="1"/>
</dbReference>
<dbReference type="SMART" id="SM00967">
    <property type="entry name" value="SpoU_sub_bind"/>
    <property type="match status" value="1"/>
</dbReference>
<evidence type="ECO:0000259" key="3">
    <source>
        <dbReference type="SMART" id="SM00967"/>
    </source>
</evidence>
<sequence>MNRIKDNRYLWIYGKHACLSALKNPNRVCIELLITHKFIDKNDPVIKLAKNRKIGIRDVEIAKIDSLVGSKAIHQGMLLKVLPLFGRNASSLIRIEDIVAQTETAPTSTILVLDEVTDVHNVGAVLRTAACFNVDAVVLTEHNSPSESCGMAKASSGAIDIVPVVCIGNLVKTLEYLKQKNYWCYGFDASGGTCLHQVEFSERRVVILGAEGKGMRHLTKKHCDHLVKIPMSEKMESLNVSNAAAIAMYSVFLGDKSS</sequence>
<evidence type="ECO:0000313" key="5">
    <source>
        <dbReference type="Proteomes" id="UP000033441"/>
    </source>
</evidence>
<dbReference type="Gene3D" id="3.30.1330.30">
    <property type="match status" value="1"/>
</dbReference>
<feature type="domain" description="RNA 2-O ribose methyltransferase substrate binding" evidence="3">
    <location>
        <begin position="11"/>
        <end position="87"/>
    </location>
</feature>
<name>A0A0F3NAC6_ANAPH</name>
<dbReference type="CDD" id="cd18103">
    <property type="entry name" value="SpoU-like_RlmB"/>
    <property type="match status" value="1"/>
</dbReference>
<dbReference type="InterPro" id="IPR029028">
    <property type="entry name" value="Alpha/beta_knot_MTases"/>
</dbReference>
<keyword evidence="1 4" id="KW-0489">Methyltransferase</keyword>